<keyword evidence="3" id="KW-0648">Protein biosynthesis</keyword>
<feature type="region of interest" description="Disordered" evidence="7">
    <location>
        <begin position="1"/>
        <end position="25"/>
    </location>
</feature>
<dbReference type="GO" id="GO:0003743">
    <property type="term" value="F:translation initiation factor activity"/>
    <property type="evidence" value="ECO:0000318"/>
    <property type="project" value="GO_Central"/>
</dbReference>
<evidence type="ECO:0000256" key="5">
    <source>
        <dbReference type="ARBA" id="ARBA00063900"/>
    </source>
</evidence>
<dbReference type="PANTHER" id="PTHR23001">
    <property type="entry name" value="EUKARYOTIC TRANSLATION INITIATION FACTOR"/>
    <property type="match status" value="1"/>
</dbReference>
<reference evidence="9" key="1">
    <citation type="journal article" date="2021" name="Nat. Commun.">
        <title>Genomic analyses provide insights into spinach domestication and the genetic basis of agronomic traits.</title>
        <authorList>
            <person name="Cai X."/>
            <person name="Sun X."/>
            <person name="Xu C."/>
            <person name="Sun H."/>
            <person name="Wang X."/>
            <person name="Ge C."/>
            <person name="Zhang Z."/>
            <person name="Wang Q."/>
            <person name="Fei Z."/>
            <person name="Jiao C."/>
            <person name="Wang Q."/>
        </authorList>
    </citation>
    <scope>NUCLEOTIDE SEQUENCE [LARGE SCALE GENOMIC DNA]</scope>
    <source>
        <strain evidence="9">cv. Varoflay</strain>
    </source>
</reference>
<evidence type="ECO:0000259" key="8">
    <source>
        <dbReference type="SMART" id="SM00653"/>
    </source>
</evidence>
<dbReference type="GO" id="GO:0031369">
    <property type="term" value="F:translation initiation factor binding"/>
    <property type="evidence" value="ECO:0000318"/>
    <property type="project" value="GO_Central"/>
</dbReference>
<dbReference type="SMART" id="SM00653">
    <property type="entry name" value="eIF2B_5"/>
    <property type="match status" value="1"/>
</dbReference>
<comment type="similarity">
    <text evidence="1">Belongs to the eIF-2-beta/eIF-5 family.</text>
</comment>
<evidence type="ECO:0000313" key="11">
    <source>
        <dbReference type="RefSeq" id="XP_021865643.1"/>
    </source>
</evidence>
<keyword evidence="2" id="KW-0396">Initiation factor</keyword>
<keyword evidence="9" id="KW-1185">Reference proteome</keyword>
<dbReference type="InterPro" id="IPR002735">
    <property type="entry name" value="Transl_init_fac_IF2/IF5_dom"/>
</dbReference>
<dbReference type="GeneID" id="110804361"/>
<dbReference type="InterPro" id="IPR016189">
    <property type="entry name" value="Transl_init_fac_IF2/IF5_N"/>
</dbReference>
<dbReference type="InterPro" id="IPR045196">
    <property type="entry name" value="IF2/IF5"/>
</dbReference>
<feature type="domain" description="Translation initiation factor IF2/IF5" evidence="8">
    <location>
        <begin position="134"/>
        <end position="243"/>
    </location>
</feature>
<protein>
    <recommendedName>
        <fullName evidence="6">Eukaryotic translation initiation factor 2 subunit beta</fullName>
    </recommendedName>
</protein>
<dbReference type="InterPro" id="IPR016190">
    <property type="entry name" value="Transl_init_fac_IF2/IF5_Zn-bd"/>
</dbReference>
<dbReference type="GO" id="GO:0005850">
    <property type="term" value="C:eukaryotic translation initiation factor 2 complex"/>
    <property type="evidence" value="ECO:0000318"/>
    <property type="project" value="GO_Central"/>
</dbReference>
<dbReference type="KEGG" id="soe:110804361"/>
<evidence type="ECO:0000313" key="9">
    <source>
        <dbReference type="Proteomes" id="UP000813463"/>
    </source>
</evidence>
<evidence type="ECO:0000256" key="7">
    <source>
        <dbReference type="SAM" id="MobiDB-lite"/>
    </source>
</evidence>
<dbReference type="SUPFAM" id="SSF75689">
    <property type="entry name" value="Zinc-binding domain of translation initiation factor 2 beta"/>
    <property type="match status" value="1"/>
</dbReference>
<organism evidence="9 10">
    <name type="scientific">Spinacia oleracea</name>
    <name type="common">Spinach</name>
    <dbReference type="NCBI Taxonomy" id="3562"/>
    <lineage>
        <taxon>Eukaryota</taxon>
        <taxon>Viridiplantae</taxon>
        <taxon>Streptophyta</taxon>
        <taxon>Embryophyta</taxon>
        <taxon>Tracheophyta</taxon>
        <taxon>Spermatophyta</taxon>
        <taxon>Magnoliopsida</taxon>
        <taxon>eudicotyledons</taxon>
        <taxon>Gunneridae</taxon>
        <taxon>Pentapetalae</taxon>
        <taxon>Caryophyllales</taxon>
        <taxon>Chenopodiaceae</taxon>
        <taxon>Chenopodioideae</taxon>
        <taxon>Anserineae</taxon>
        <taxon>Spinacia</taxon>
    </lineage>
</organism>
<dbReference type="SUPFAM" id="SSF100966">
    <property type="entry name" value="Translation initiation factor 2 beta, aIF2beta, N-terminal domain"/>
    <property type="match status" value="1"/>
</dbReference>
<sequence>MTEETSQQAMGDIPEIAPFDPTKKKKKKKVVIQHHLVDSLHNSMGREVNESGRNAFLGSTKKKISVGTSKLLDYDSDAAGDMYDSGEADEEEDALVQQSRYPLERSERVYEYKELLQRVFSLLLENNPQRAEDKRRSVLRPPQILPEGTTRTVLVNIMDLCKTMHRQPEQLINFLLIGLGTSGTLDDENKLILRGRFAPKSLENLLQEYINENVLCNICRTPDTILSKENNIVLLQCELCGSERPVAPIGAVYGTRIARRKTGT</sequence>
<reference evidence="10 11" key="2">
    <citation type="submission" date="2025-04" db="UniProtKB">
        <authorList>
            <consortium name="RefSeq"/>
        </authorList>
    </citation>
    <scope>IDENTIFICATION</scope>
</reference>
<evidence type="ECO:0000256" key="4">
    <source>
        <dbReference type="ARBA" id="ARBA00054872"/>
    </source>
</evidence>
<evidence type="ECO:0000256" key="1">
    <source>
        <dbReference type="ARBA" id="ARBA00010397"/>
    </source>
</evidence>
<evidence type="ECO:0000256" key="2">
    <source>
        <dbReference type="ARBA" id="ARBA00022540"/>
    </source>
</evidence>
<dbReference type="GO" id="GO:0001731">
    <property type="term" value="P:formation of translation preinitiation complex"/>
    <property type="evidence" value="ECO:0000318"/>
    <property type="project" value="GO_Central"/>
</dbReference>
<name>A0A9R0JD38_SPIOL</name>
<dbReference type="Proteomes" id="UP000813463">
    <property type="component" value="Chromosome 5"/>
</dbReference>
<evidence type="ECO:0000256" key="6">
    <source>
        <dbReference type="ARBA" id="ARBA00073542"/>
    </source>
</evidence>
<dbReference type="OrthoDB" id="10255414at2759"/>
<evidence type="ECO:0000313" key="10">
    <source>
        <dbReference type="RefSeq" id="XP_021865642.1"/>
    </source>
</evidence>
<dbReference type="GO" id="GO:0003729">
    <property type="term" value="F:mRNA binding"/>
    <property type="evidence" value="ECO:0000318"/>
    <property type="project" value="GO_Central"/>
</dbReference>
<comment type="subunit">
    <text evidence="5">Eukaryotic translation initiation factor 2 eIF2 is a heterotrimeric complex composed of an alpha, a beta and a gamma subunit.</text>
</comment>
<dbReference type="RefSeq" id="XP_021865642.1">
    <property type="nucleotide sequence ID" value="XM_022009950.1"/>
</dbReference>
<dbReference type="AlphaFoldDB" id="A0A9R0JD38"/>
<dbReference type="FunFam" id="3.30.30.170:FF:000001">
    <property type="entry name" value="Eukaryotic translation initiation factor 2 subunit"/>
    <property type="match status" value="1"/>
</dbReference>
<proteinExistence type="inferred from homology"/>
<comment type="function">
    <text evidence="4">Component of the eIF2 complex that functions in the early steps of protein synthesis by forming a ternary complex with GTP and initiator tRNA. This complex binds to a 40S ribosomal subunit, followed by mRNA binding to form a 43S pre-initiation complex (43S PIC). Junction of the 60S ribosomal subunit to form the 80S initiation complex is preceded by hydrolysis of the GTP bound to eIF2 and release of an eIF2-GDP binary complex. In order for eIF2 to recycle and catalyze another round of initiation, the GDP bound to eIF2 must exchange with GTP by way of a reaction catalyzed by eIF2B.</text>
</comment>
<gene>
    <name evidence="10 11" type="primary">LOC110804361</name>
</gene>
<dbReference type="Pfam" id="PF01873">
    <property type="entry name" value="eIF-5_eIF-2B"/>
    <property type="match status" value="1"/>
</dbReference>
<dbReference type="Gene3D" id="3.30.30.170">
    <property type="match status" value="1"/>
</dbReference>
<dbReference type="PANTHER" id="PTHR23001:SF3">
    <property type="entry name" value="EUKARYOTIC TRANSLATION INITIATION FACTOR 2 SUBUNIT 2"/>
    <property type="match status" value="1"/>
</dbReference>
<dbReference type="RefSeq" id="XP_021865643.1">
    <property type="nucleotide sequence ID" value="XM_022009951.1"/>
</dbReference>
<accession>A0A9R0JD38</accession>
<evidence type="ECO:0000256" key="3">
    <source>
        <dbReference type="ARBA" id="ARBA00022917"/>
    </source>
</evidence>